<dbReference type="OrthoDB" id="1908104at2759"/>
<keyword evidence="3" id="KW-0789">Thiol protease inhibitor</keyword>
<evidence type="ECO:0000313" key="7">
    <source>
        <dbReference type="Proteomes" id="UP000276133"/>
    </source>
</evidence>
<dbReference type="GO" id="GO:0031982">
    <property type="term" value="C:vesicle"/>
    <property type="evidence" value="ECO:0007669"/>
    <property type="project" value="TreeGrafter"/>
</dbReference>
<keyword evidence="4" id="KW-0732">Signal</keyword>
<dbReference type="Gene3D" id="3.10.450.10">
    <property type="match status" value="2"/>
</dbReference>
<feature type="domain" description="Cystatin" evidence="5">
    <location>
        <begin position="25"/>
        <end position="131"/>
    </location>
</feature>
<dbReference type="SUPFAM" id="SSF54403">
    <property type="entry name" value="Cystatin/monellin"/>
    <property type="match status" value="2"/>
</dbReference>
<dbReference type="SMART" id="SM00043">
    <property type="entry name" value="CY"/>
    <property type="match status" value="2"/>
</dbReference>
<gene>
    <name evidence="6" type="ORF">BpHYR1_052959</name>
</gene>
<comment type="similarity">
    <text evidence="1">Belongs to the cystatin family.</text>
</comment>
<proteinExistence type="inferred from homology"/>
<dbReference type="CDD" id="cd00042">
    <property type="entry name" value="CY"/>
    <property type="match status" value="2"/>
</dbReference>
<dbReference type="PROSITE" id="PS00287">
    <property type="entry name" value="CYSTATIN"/>
    <property type="match status" value="1"/>
</dbReference>
<evidence type="ECO:0000313" key="6">
    <source>
        <dbReference type="EMBL" id="RNA04013.1"/>
    </source>
</evidence>
<dbReference type="Pfam" id="PF00031">
    <property type="entry name" value="Cystatin"/>
    <property type="match status" value="2"/>
</dbReference>
<evidence type="ECO:0000259" key="5">
    <source>
        <dbReference type="SMART" id="SM00043"/>
    </source>
</evidence>
<feature type="signal peptide" evidence="4">
    <location>
        <begin position="1"/>
        <end position="20"/>
    </location>
</feature>
<feature type="domain" description="Cystatin" evidence="5">
    <location>
        <begin position="135"/>
        <end position="245"/>
    </location>
</feature>
<dbReference type="InterPro" id="IPR046350">
    <property type="entry name" value="Cystatin_sf"/>
</dbReference>
<keyword evidence="2" id="KW-0646">Protease inhibitor</keyword>
<feature type="chain" id="PRO_5018606068" evidence="4">
    <location>
        <begin position="21"/>
        <end position="247"/>
    </location>
</feature>
<comment type="caution">
    <text evidence="6">The sequence shown here is derived from an EMBL/GenBank/DDBJ whole genome shotgun (WGS) entry which is preliminary data.</text>
</comment>
<sequence length="247" mass="28717">MYKMMIQAFLTFVAMGAIFCEVGQPMPGGRFDVDLKTADKEELEDLIHVAKMGIDSIEEQRASENENKKVDLEFLRLLKAQKQVVAGLNYFFTVRLREANCENDCDVEQCEMTIWQKPWENFTELTEFSCKKYHSLFGSNIRIDEDNEHAHKALDYALDQINCQSNDLYVSKVHSIDKIYRQIVNGMKYTFICKLARTKCTKNSLSSMSLKECPLLENAPLKSVKISVLDRPWNQDKRYELKSTVYY</sequence>
<dbReference type="AlphaFoldDB" id="A0A3M7PYC8"/>
<accession>A0A3M7PYC8</accession>
<dbReference type="GO" id="GO:0005737">
    <property type="term" value="C:cytoplasm"/>
    <property type="evidence" value="ECO:0007669"/>
    <property type="project" value="TreeGrafter"/>
</dbReference>
<dbReference type="GO" id="GO:0005615">
    <property type="term" value="C:extracellular space"/>
    <property type="evidence" value="ECO:0007669"/>
    <property type="project" value="TreeGrafter"/>
</dbReference>
<organism evidence="6 7">
    <name type="scientific">Brachionus plicatilis</name>
    <name type="common">Marine rotifer</name>
    <name type="synonym">Brachionus muelleri</name>
    <dbReference type="NCBI Taxonomy" id="10195"/>
    <lineage>
        <taxon>Eukaryota</taxon>
        <taxon>Metazoa</taxon>
        <taxon>Spiralia</taxon>
        <taxon>Gnathifera</taxon>
        <taxon>Rotifera</taxon>
        <taxon>Eurotatoria</taxon>
        <taxon>Monogononta</taxon>
        <taxon>Pseudotrocha</taxon>
        <taxon>Ploima</taxon>
        <taxon>Brachionidae</taxon>
        <taxon>Brachionus</taxon>
    </lineage>
</organism>
<protein>
    <submittedName>
        <fullName evidence="6">Cysteine protease inhibitor</fullName>
    </submittedName>
</protein>
<dbReference type="Proteomes" id="UP000276133">
    <property type="component" value="Unassembled WGS sequence"/>
</dbReference>
<dbReference type="PANTHER" id="PTHR46186">
    <property type="entry name" value="CYSTATIN"/>
    <property type="match status" value="1"/>
</dbReference>
<reference evidence="6 7" key="1">
    <citation type="journal article" date="2018" name="Sci. Rep.">
        <title>Genomic signatures of local adaptation to the degree of environmental predictability in rotifers.</title>
        <authorList>
            <person name="Franch-Gras L."/>
            <person name="Hahn C."/>
            <person name="Garcia-Roger E.M."/>
            <person name="Carmona M.J."/>
            <person name="Serra M."/>
            <person name="Gomez A."/>
        </authorList>
    </citation>
    <scope>NUCLEOTIDE SEQUENCE [LARGE SCALE GENOMIC DNA]</scope>
    <source>
        <strain evidence="6">HYR1</strain>
    </source>
</reference>
<evidence type="ECO:0000256" key="2">
    <source>
        <dbReference type="ARBA" id="ARBA00022690"/>
    </source>
</evidence>
<dbReference type="PANTHER" id="PTHR46186:SF2">
    <property type="entry name" value="CYSTATIN"/>
    <property type="match status" value="1"/>
</dbReference>
<dbReference type="InterPro" id="IPR018073">
    <property type="entry name" value="Prot_inh_cystat_CS"/>
</dbReference>
<evidence type="ECO:0000256" key="3">
    <source>
        <dbReference type="ARBA" id="ARBA00022704"/>
    </source>
</evidence>
<dbReference type="GO" id="GO:0004869">
    <property type="term" value="F:cysteine-type endopeptidase inhibitor activity"/>
    <property type="evidence" value="ECO:0007669"/>
    <property type="project" value="UniProtKB-KW"/>
</dbReference>
<dbReference type="InterPro" id="IPR000010">
    <property type="entry name" value="Cystatin_dom"/>
</dbReference>
<dbReference type="EMBL" id="REGN01008266">
    <property type="protein sequence ID" value="RNA04013.1"/>
    <property type="molecule type" value="Genomic_DNA"/>
</dbReference>
<evidence type="ECO:0000256" key="4">
    <source>
        <dbReference type="SAM" id="SignalP"/>
    </source>
</evidence>
<keyword evidence="7" id="KW-1185">Reference proteome</keyword>
<name>A0A3M7PYC8_BRAPC</name>
<evidence type="ECO:0000256" key="1">
    <source>
        <dbReference type="ARBA" id="ARBA00009403"/>
    </source>
</evidence>